<dbReference type="GO" id="GO:0071973">
    <property type="term" value="P:bacterial-type flagellum-dependent cell motility"/>
    <property type="evidence" value="ECO:0007669"/>
    <property type="project" value="TreeGrafter"/>
</dbReference>
<keyword evidence="8" id="KW-0969">Cilium</keyword>
<dbReference type="InterPro" id="IPR010809">
    <property type="entry name" value="FliD_C"/>
</dbReference>
<dbReference type="GO" id="GO:0005576">
    <property type="term" value="C:extracellular region"/>
    <property type="evidence" value="ECO:0007669"/>
    <property type="project" value="UniProtKB-SubCell"/>
</dbReference>
<dbReference type="GO" id="GO:0009421">
    <property type="term" value="C:bacterial-type flagellum filament cap"/>
    <property type="evidence" value="ECO:0007669"/>
    <property type="project" value="InterPro"/>
</dbReference>
<evidence type="ECO:0000259" key="6">
    <source>
        <dbReference type="Pfam" id="PF02465"/>
    </source>
</evidence>
<accession>A0A932CPE1</accession>
<feature type="domain" description="Flagellar hook-associated protein 2 C-terminal" evidence="7">
    <location>
        <begin position="357"/>
        <end position="572"/>
    </location>
</feature>
<sequence>MAGVTGTSGGSGLDIRSIVEQLMKVERQPLLKMQRKEVDYQAKISAYATLLTSVSGLKSAITSLKNSTVGMTATSSDASYFTATASTSATAGSTTLQIGRLASAQSIYSVRFGSQTAAVADLSSVTSQKIKIQVGSGTEKEITIDSSKNTLNGVKDAINAAGAGLTASVVKETDKFVIDANNNTIKFNYNSITYTATLAASTYTGAELATEITSKMNAQAGAGTFTADYNSTSATKFTIKNNGPASADFLWGDTVTTAQQILGFSPISSTSVSSGATVTGQGTVDGTYKLTLTSTSTGTNNRITIKVDEDNLGYSEAGSEIDKLGLSVLAFNPTYNSTTGATTGGTKNLEQSTAGLDAKMKANGIELFRSSNTITDVVTGVTINLVKADANYDTTPTNLTLTVAVDSSSLSAKLTSMVSGYNTAMNAINSLKGNKVQRGVLNGDSTLLTLSDTLQRITTNVYGTSTTVNKLATIGVTHDKKGVLSFDSSKLSSLYSSNASDVTTMVNSFASSLDSTLSTYVNTAIPTRQDGYKQSLKSVQLSEENLNRNLSLKEKALLNKFIKLDDLLNRLQGTSNYLQQQMSKLGKIFGGK</sequence>
<keyword evidence="3" id="KW-0175">Coiled coil</keyword>
<gene>
    <name evidence="8" type="primary">fliD</name>
    <name evidence="8" type="ORF">HYY20_09445</name>
</gene>
<evidence type="ECO:0000313" key="9">
    <source>
        <dbReference type="Proteomes" id="UP000769766"/>
    </source>
</evidence>
<evidence type="ECO:0000313" key="8">
    <source>
        <dbReference type="EMBL" id="MBI2877091.1"/>
    </source>
</evidence>
<evidence type="ECO:0000256" key="3">
    <source>
        <dbReference type="ARBA" id="ARBA00023054"/>
    </source>
</evidence>
<keyword evidence="5" id="KW-0964">Secreted</keyword>
<dbReference type="AlphaFoldDB" id="A0A932CPE1"/>
<keyword evidence="4 5" id="KW-0975">Bacterial flagellum</keyword>
<dbReference type="GO" id="GO:0007155">
    <property type="term" value="P:cell adhesion"/>
    <property type="evidence" value="ECO:0007669"/>
    <property type="project" value="InterPro"/>
</dbReference>
<comment type="subcellular location">
    <subcellularLocation>
        <location evidence="5">Secreted</location>
    </subcellularLocation>
    <subcellularLocation>
        <location evidence="5">Bacterial flagellum</location>
    </subcellularLocation>
</comment>
<keyword evidence="8" id="KW-0282">Flagellum</keyword>
<dbReference type="Pfam" id="PF02465">
    <property type="entry name" value="FliD_N"/>
    <property type="match status" value="1"/>
</dbReference>
<dbReference type="PANTHER" id="PTHR30288">
    <property type="entry name" value="FLAGELLAR CAP/ASSEMBLY PROTEIN FLID"/>
    <property type="match status" value="1"/>
</dbReference>
<dbReference type="GO" id="GO:0009424">
    <property type="term" value="C:bacterial-type flagellum hook"/>
    <property type="evidence" value="ECO:0007669"/>
    <property type="project" value="UniProtKB-UniRule"/>
</dbReference>
<dbReference type="Proteomes" id="UP000769766">
    <property type="component" value="Unassembled WGS sequence"/>
</dbReference>
<proteinExistence type="inferred from homology"/>
<reference evidence="8" key="1">
    <citation type="submission" date="2020-07" db="EMBL/GenBank/DDBJ databases">
        <title>Huge and variable diversity of episymbiotic CPR bacteria and DPANN archaea in groundwater ecosystems.</title>
        <authorList>
            <person name="He C.Y."/>
            <person name="Keren R."/>
            <person name="Whittaker M."/>
            <person name="Farag I.F."/>
            <person name="Doudna J."/>
            <person name="Cate J.H.D."/>
            <person name="Banfield J.F."/>
        </authorList>
    </citation>
    <scope>NUCLEOTIDE SEQUENCE</scope>
    <source>
        <strain evidence="8">NC_groundwater_672_Ag_B-0.1um_62_36</strain>
    </source>
</reference>
<dbReference type="EMBL" id="JACPRF010000283">
    <property type="protein sequence ID" value="MBI2877091.1"/>
    <property type="molecule type" value="Genomic_DNA"/>
</dbReference>
<dbReference type="Pfam" id="PF07195">
    <property type="entry name" value="FliD_C"/>
    <property type="match status" value="1"/>
</dbReference>
<evidence type="ECO:0000256" key="4">
    <source>
        <dbReference type="ARBA" id="ARBA00023143"/>
    </source>
</evidence>
<organism evidence="8 9">
    <name type="scientific">Tectimicrobiota bacterium</name>
    <dbReference type="NCBI Taxonomy" id="2528274"/>
    <lineage>
        <taxon>Bacteria</taxon>
        <taxon>Pseudomonadati</taxon>
        <taxon>Nitrospinota/Tectimicrobiota group</taxon>
        <taxon>Candidatus Tectimicrobiota</taxon>
    </lineage>
</organism>
<evidence type="ECO:0000256" key="1">
    <source>
        <dbReference type="ARBA" id="ARBA00009764"/>
    </source>
</evidence>
<keyword evidence="8" id="KW-0966">Cell projection</keyword>
<protein>
    <recommendedName>
        <fullName evidence="5">Flagellar hook-associated protein 2</fullName>
        <shortName evidence="5">HAP2</shortName>
    </recommendedName>
    <alternativeName>
        <fullName evidence="5">Flagellar cap protein</fullName>
    </alternativeName>
</protein>
<comment type="caution">
    <text evidence="8">The sequence shown here is derived from an EMBL/GenBank/DDBJ whole genome shotgun (WGS) entry which is preliminary data.</text>
</comment>
<evidence type="ECO:0000259" key="7">
    <source>
        <dbReference type="Pfam" id="PF07195"/>
    </source>
</evidence>
<feature type="domain" description="Flagellar hook-associated protein 2 N-terminal" evidence="6">
    <location>
        <begin position="11"/>
        <end position="105"/>
    </location>
</feature>
<comment type="subunit">
    <text evidence="2 5">Homopentamer.</text>
</comment>
<evidence type="ECO:0000256" key="2">
    <source>
        <dbReference type="ARBA" id="ARBA00011255"/>
    </source>
</evidence>
<comment type="function">
    <text evidence="5">Required for morphogenesis and for the elongation of the flagellar filament by facilitating polymerization of the flagellin monomers at the tip of growing filament. Forms a capping structure, which prevents flagellin subunits (transported through the central channel of the flagellum) from leaking out without polymerization at the distal end.</text>
</comment>
<dbReference type="InterPro" id="IPR003481">
    <property type="entry name" value="FliD_N"/>
</dbReference>
<evidence type="ECO:0000256" key="5">
    <source>
        <dbReference type="RuleBase" id="RU362066"/>
    </source>
</evidence>
<dbReference type="InterPro" id="IPR040026">
    <property type="entry name" value="FliD"/>
</dbReference>
<name>A0A932CPE1_UNCTE</name>
<comment type="similarity">
    <text evidence="1 5">Belongs to the FliD family.</text>
</comment>
<dbReference type="PANTHER" id="PTHR30288:SF0">
    <property type="entry name" value="FLAGELLAR HOOK-ASSOCIATED PROTEIN 2"/>
    <property type="match status" value="1"/>
</dbReference>